<evidence type="ECO:0000259" key="2">
    <source>
        <dbReference type="Pfam" id="PF03008"/>
    </source>
</evidence>
<reference evidence="3 4" key="1">
    <citation type="submission" date="2013-06" db="EMBL/GenBank/DDBJ databases">
        <authorList>
            <person name="Weinstock G."/>
            <person name="Sodergren E."/>
            <person name="Clifton S."/>
            <person name="Fulton L."/>
            <person name="Fulton B."/>
            <person name="Courtney L."/>
            <person name="Fronick C."/>
            <person name="Harrison M."/>
            <person name="Strong C."/>
            <person name="Farmer C."/>
            <person name="Delahaunty K."/>
            <person name="Markovic C."/>
            <person name="Hall O."/>
            <person name="Minx P."/>
            <person name="Tomlinson C."/>
            <person name="Mitreva M."/>
            <person name="Nelson J."/>
            <person name="Hou S."/>
            <person name="Wollam A."/>
            <person name="Pepin K.H."/>
            <person name="Johnson M."/>
            <person name="Bhonagiri V."/>
            <person name="Nash W.E."/>
            <person name="Warren W."/>
            <person name="Chinwalla A."/>
            <person name="Mardis E.R."/>
            <person name="Wilson R.K."/>
        </authorList>
    </citation>
    <scope>NUCLEOTIDE SEQUENCE [LARGE SCALE GENOMIC DNA]</scope>
    <source>
        <strain evidence="3 4">ATCC 51271</strain>
    </source>
</reference>
<dbReference type="PANTHER" id="PTHR34704">
    <property type="entry name" value="ATPASE"/>
    <property type="match status" value="1"/>
</dbReference>
<dbReference type="AlphaFoldDB" id="V2Z4N0"/>
<evidence type="ECO:0008006" key="5">
    <source>
        <dbReference type="Google" id="ProtNLM"/>
    </source>
</evidence>
<comment type="caution">
    <text evidence="3">The sequence shown here is derived from an EMBL/GenBank/DDBJ whole genome shotgun (WGS) entry which is preliminary data.</text>
</comment>
<dbReference type="HOGENOM" id="CLU_041137_3_0_9"/>
<proteinExistence type="predicted"/>
<dbReference type="InterPro" id="IPR036390">
    <property type="entry name" value="WH_DNA-bd_sf"/>
</dbReference>
<gene>
    <name evidence="3" type="ORF">GCWU0000282_003004</name>
</gene>
<keyword evidence="4" id="KW-1185">Reference proteome</keyword>
<dbReference type="STRING" id="592026.GCWU0000282_003004"/>
<evidence type="ECO:0000313" key="4">
    <source>
        <dbReference type="Proteomes" id="UP000018227"/>
    </source>
</evidence>
<dbReference type="InterPro" id="IPR011579">
    <property type="entry name" value="ATPase_dom"/>
</dbReference>
<dbReference type="RefSeq" id="WP_023355846.1">
    <property type="nucleotide sequence ID" value="NZ_KI535370.1"/>
</dbReference>
<protein>
    <recommendedName>
        <fullName evidence="5">ATP-binding protein</fullName>
    </recommendedName>
</protein>
<dbReference type="Pfam" id="PF03008">
    <property type="entry name" value="DUF234"/>
    <property type="match status" value="1"/>
</dbReference>
<dbReference type="OrthoDB" id="9813134at2"/>
<sequence length="471" mass="54033">MFIGRQKELNALESLYKSDKFEFAVIYGRRRVGKTALINYFMDNKKSIYFMGLESNEKQNLENLSKSIIEFSSGIWADSYFASFQAALEYVFELAKKERIILAIDEYPYVARASSSLASTLQMLIDKNKDESKLMLILCGSSMSYMEDKVLAYKAPLYGRRTAQLKVMPFEFEECCDYLKDLSDEDKALMYGIVGGTPQYLLQMNDKLSVEENIKNTYLNPISFLYEEPVNLLKQEVREPAIYNAIVTAIAMGYSKMSEISTKVGESTTVCSGYIKNLIDLGIIRREVPYGEKISRKSIYSIEDNMFCFWYKFILGNMPMIVRGGADLVYKRIEAGLSNYMGRVFEEICTQYLWKQLMRGSMPIEFVSLGRWWGNDSKNKTQTEIDIMGEQDSSSAIFAECKWRNENVDLDILEMLIERSRLFSYTNVHYFVFSKTGFTKGCVKKAGDMGNVNLVSYKDIVKLFASKGGQI</sequence>
<evidence type="ECO:0000313" key="3">
    <source>
        <dbReference type="EMBL" id="ESL01885.1"/>
    </source>
</evidence>
<dbReference type="SUPFAM" id="SSF52540">
    <property type="entry name" value="P-loop containing nucleoside triphosphate hydrolases"/>
    <property type="match status" value="1"/>
</dbReference>
<dbReference type="SUPFAM" id="SSF46785">
    <property type="entry name" value="Winged helix' DNA-binding domain"/>
    <property type="match status" value="1"/>
</dbReference>
<dbReference type="Gene3D" id="3.40.50.300">
    <property type="entry name" value="P-loop containing nucleotide triphosphate hydrolases"/>
    <property type="match status" value="1"/>
</dbReference>
<evidence type="ECO:0000259" key="1">
    <source>
        <dbReference type="Pfam" id="PF01637"/>
    </source>
</evidence>
<dbReference type="GO" id="GO:0005524">
    <property type="term" value="F:ATP binding"/>
    <property type="evidence" value="ECO:0007669"/>
    <property type="project" value="InterPro"/>
</dbReference>
<organism evidence="3 4">
    <name type="scientific">Catonella morbi ATCC 51271</name>
    <dbReference type="NCBI Taxonomy" id="592026"/>
    <lineage>
        <taxon>Bacteria</taxon>
        <taxon>Bacillati</taxon>
        <taxon>Bacillota</taxon>
        <taxon>Clostridia</taxon>
        <taxon>Lachnospirales</taxon>
        <taxon>Lachnospiraceae</taxon>
        <taxon>Catonella</taxon>
    </lineage>
</organism>
<dbReference type="Pfam" id="PF01637">
    <property type="entry name" value="ATPase_2"/>
    <property type="match status" value="1"/>
</dbReference>
<feature type="domain" description="DUF234" evidence="2">
    <location>
        <begin position="310"/>
        <end position="407"/>
    </location>
</feature>
<dbReference type="InterPro" id="IPR027417">
    <property type="entry name" value="P-loop_NTPase"/>
</dbReference>
<dbReference type="EMBL" id="ACIL03000019">
    <property type="protein sequence ID" value="ESL01885.1"/>
    <property type="molecule type" value="Genomic_DNA"/>
</dbReference>
<feature type="domain" description="ATPase" evidence="1">
    <location>
        <begin position="2"/>
        <end position="203"/>
    </location>
</feature>
<dbReference type="SUPFAM" id="SSF52980">
    <property type="entry name" value="Restriction endonuclease-like"/>
    <property type="match status" value="1"/>
</dbReference>
<dbReference type="Proteomes" id="UP000018227">
    <property type="component" value="Unassembled WGS sequence"/>
</dbReference>
<accession>V2Z4N0</accession>
<dbReference type="InterPro" id="IPR011335">
    <property type="entry name" value="Restrct_endonuc-II-like"/>
</dbReference>
<dbReference type="PANTHER" id="PTHR34704:SF1">
    <property type="entry name" value="ATPASE"/>
    <property type="match status" value="1"/>
</dbReference>
<name>V2Z4N0_9FIRM</name>
<dbReference type="InterPro" id="IPR004256">
    <property type="entry name" value="DUF234"/>
</dbReference>
<dbReference type="eggNOG" id="COG1672">
    <property type="taxonomic scope" value="Bacteria"/>
</dbReference>